<name>A0A0V1BGP3_TRISP</name>
<protein>
    <submittedName>
        <fullName evidence="1">Uncharacterized protein</fullName>
    </submittedName>
</protein>
<dbReference type="AlphaFoldDB" id="A0A0V1BGP3"/>
<dbReference type="OrthoDB" id="5930028at2759"/>
<evidence type="ECO:0000313" key="2">
    <source>
        <dbReference type="Proteomes" id="UP000054776"/>
    </source>
</evidence>
<dbReference type="SMR" id="A0A0V1BGP3"/>
<evidence type="ECO:0000313" key="1">
    <source>
        <dbReference type="EMBL" id="KRY36094.1"/>
    </source>
</evidence>
<reference evidence="1 2" key="1">
    <citation type="submission" date="2015-01" db="EMBL/GenBank/DDBJ databases">
        <title>Evolution of Trichinella species and genotypes.</title>
        <authorList>
            <person name="Korhonen P.K."/>
            <person name="Edoardo P."/>
            <person name="Giuseppe L.R."/>
            <person name="Gasser R.B."/>
        </authorList>
    </citation>
    <scope>NUCLEOTIDE SEQUENCE [LARGE SCALE GENOMIC DNA]</scope>
    <source>
        <strain evidence="1">ISS3</strain>
    </source>
</reference>
<accession>A0A0V1BGP3</accession>
<dbReference type="EMBL" id="JYDH01000046">
    <property type="protein sequence ID" value="KRY36094.1"/>
    <property type="molecule type" value="Genomic_DNA"/>
</dbReference>
<comment type="caution">
    <text evidence="1">The sequence shown here is derived from an EMBL/GenBank/DDBJ whole genome shotgun (WGS) entry which is preliminary data.</text>
</comment>
<sequence length="331" mass="38632">MGRESGTTASACYLLKAPDYYDRLMIHCIQIRKHVTNRNKQPTEKICQMEWLPSMDEMDVSTGQLWELCPKGQGFGGCHFFPDTHFVSQSFLFAVVTPTYRMLRLICAQPLPYYLGIRILCLENPRAFHPRLLFRLMIHCIQIRKHVTNRNKQLTEKMCQMEWLPSMVEMDVNTGQHNSSPMLHSFSPMTAMPWTPLWKREDLGFRELCPKGQGFSGCHFFPDTHFVSQSFLFAVATPTYRMFRLICAQPLPYYLGIRILCLESPRAFHPRFLPRFRFMANNSIFQFHINALSQPTVRQHPLNHKPRKRVHSSITKLCMHFLIDGDVSSDL</sequence>
<dbReference type="InParanoid" id="A0A0V1BGP3"/>
<organism evidence="1 2">
    <name type="scientific">Trichinella spiralis</name>
    <name type="common">Trichina worm</name>
    <dbReference type="NCBI Taxonomy" id="6334"/>
    <lineage>
        <taxon>Eukaryota</taxon>
        <taxon>Metazoa</taxon>
        <taxon>Ecdysozoa</taxon>
        <taxon>Nematoda</taxon>
        <taxon>Enoplea</taxon>
        <taxon>Dorylaimia</taxon>
        <taxon>Trichinellida</taxon>
        <taxon>Trichinellidae</taxon>
        <taxon>Trichinella</taxon>
    </lineage>
</organism>
<proteinExistence type="predicted"/>
<keyword evidence="2" id="KW-1185">Reference proteome</keyword>
<gene>
    <name evidence="1" type="ORF">T01_3198</name>
</gene>
<dbReference type="Proteomes" id="UP000054776">
    <property type="component" value="Unassembled WGS sequence"/>
</dbReference>